<dbReference type="EMBL" id="MCGN01000004">
    <property type="protein sequence ID" value="ORY97168.1"/>
    <property type="molecule type" value="Genomic_DNA"/>
</dbReference>
<keyword evidence="2" id="KW-1185">Reference proteome</keyword>
<gene>
    <name evidence="1" type="ORF">BCR43DRAFT_504146</name>
</gene>
<sequence>MSLEQFTDHIGQNLQRYLTNYYASTAEEQNIVVDLDDVVDLASHMWSTDGTVYDCSSHPSRRRPSDATPYASNRESFFVKLVLGLDTNRQPGRPIQAEYRAFFGEVLCFFQHHSSNGRQLLALMRICDVAEDANRIWPFIQTVSKIKVVDINSIVCLCGRVKTSKRTYVCWKYSCEHDVPLGAINQL</sequence>
<dbReference type="InParanoid" id="A0A1X2HE29"/>
<evidence type="ECO:0000313" key="1">
    <source>
        <dbReference type="EMBL" id="ORY97168.1"/>
    </source>
</evidence>
<dbReference type="AlphaFoldDB" id="A0A1X2HE29"/>
<dbReference type="OrthoDB" id="2289822at2759"/>
<evidence type="ECO:0000313" key="2">
    <source>
        <dbReference type="Proteomes" id="UP000242180"/>
    </source>
</evidence>
<accession>A0A1X2HE29</accession>
<name>A0A1X2HE29_SYNRA</name>
<reference evidence="1 2" key="1">
    <citation type="submission" date="2016-07" db="EMBL/GenBank/DDBJ databases">
        <title>Pervasive Adenine N6-methylation of Active Genes in Fungi.</title>
        <authorList>
            <consortium name="DOE Joint Genome Institute"/>
            <person name="Mondo S.J."/>
            <person name="Dannebaum R.O."/>
            <person name="Kuo R.C."/>
            <person name="Labutti K."/>
            <person name="Haridas S."/>
            <person name="Kuo A."/>
            <person name="Salamov A."/>
            <person name="Ahrendt S.R."/>
            <person name="Lipzen A."/>
            <person name="Sullivan W."/>
            <person name="Andreopoulos W.B."/>
            <person name="Clum A."/>
            <person name="Lindquist E."/>
            <person name="Daum C."/>
            <person name="Ramamoorthy G.K."/>
            <person name="Gryganskyi A."/>
            <person name="Culley D."/>
            <person name="Magnuson J.K."/>
            <person name="James T.Y."/>
            <person name="O'Malley M.A."/>
            <person name="Stajich J.E."/>
            <person name="Spatafora J.W."/>
            <person name="Visel A."/>
            <person name="Grigoriev I.V."/>
        </authorList>
    </citation>
    <scope>NUCLEOTIDE SEQUENCE [LARGE SCALE GENOMIC DNA]</scope>
    <source>
        <strain evidence="1 2">NRRL 2496</strain>
    </source>
</reference>
<proteinExistence type="predicted"/>
<protein>
    <submittedName>
        <fullName evidence="1">Uncharacterized protein</fullName>
    </submittedName>
</protein>
<comment type="caution">
    <text evidence="1">The sequence shown here is derived from an EMBL/GenBank/DDBJ whole genome shotgun (WGS) entry which is preliminary data.</text>
</comment>
<organism evidence="1 2">
    <name type="scientific">Syncephalastrum racemosum</name>
    <name type="common">Filamentous fungus</name>
    <dbReference type="NCBI Taxonomy" id="13706"/>
    <lineage>
        <taxon>Eukaryota</taxon>
        <taxon>Fungi</taxon>
        <taxon>Fungi incertae sedis</taxon>
        <taxon>Mucoromycota</taxon>
        <taxon>Mucoromycotina</taxon>
        <taxon>Mucoromycetes</taxon>
        <taxon>Mucorales</taxon>
        <taxon>Syncephalastraceae</taxon>
        <taxon>Syncephalastrum</taxon>
    </lineage>
</organism>
<dbReference type="Proteomes" id="UP000242180">
    <property type="component" value="Unassembled WGS sequence"/>
</dbReference>